<evidence type="ECO:0000313" key="1">
    <source>
        <dbReference type="EMBL" id="GMT29588.1"/>
    </source>
</evidence>
<proteinExistence type="predicted"/>
<protein>
    <submittedName>
        <fullName evidence="1">Uncharacterized protein</fullName>
    </submittedName>
</protein>
<feature type="non-terminal residue" evidence="1">
    <location>
        <position position="1"/>
    </location>
</feature>
<gene>
    <name evidence="1" type="ORF">PFISCL1PPCAC_20885</name>
</gene>
<dbReference type="AlphaFoldDB" id="A0AAV5WG03"/>
<organism evidence="1 2">
    <name type="scientific">Pristionchus fissidentatus</name>
    <dbReference type="NCBI Taxonomy" id="1538716"/>
    <lineage>
        <taxon>Eukaryota</taxon>
        <taxon>Metazoa</taxon>
        <taxon>Ecdysozoa</taxon>
        <taxon>Nematoda</taxon>
        <taxon>Chromadorea</taxon>
        <taxon>Rhabditida</taxon>
        <taxon>Rhabditina</taxon>
        <taxon>Diplogasteromorpha</taxon>
        <taxon>Diplogasteroidea</taxon>
        <taxon>Neodiplogasteridae</taxon>
        <taxon>Pristionchus</taxon>
    </lineage>
</organism>
<accession>A0AAV5WG03</accession>
<dbReference type="InterPro" id="IPR035898">
    <property type="entry name" value="TAZ_dom_sf"/>
</dbReference>
<comment type="caution">
    <text evidence="1">The sequence shown here is derived from an EMBL/GenBank/DDBJ whole genome shotgun (WGS) entry which is preliminary data.</text>
</comment>
<dbReference type="Proteomes" id="UP001432322">
    <property type="component" value="Unassembled WGS sequence"/>
</dbReference>
<name>A0AAV5WG03_9BILA</name>
<sequence length="392" mass="44306">NAVIRPLFVSPFAHPFECLLLLDFRVVLLNFKQDKKKKRKKYEMQLRKFEITGAVTAAHSIPDMNIAVIAAQSILYVIATVICNTAPGSSLPPLAVEQMPDEEPIRRISVSDRQTKAERTMTTMAVTCIRLWGLTKKGVVTSRGSIDFTDSPLSACALTYRNVTFEKLREDSPKSDEEVVEDETTKSLRRNMQLMRAVLLSTLEEHACTTRDKNGRLRRCEMGDCTWVHSLHEHLAACLTPTECDDADCSLLRFWLECNTQEKMADERLAEAYTKFVRSDVERMERLSQSMTRCLARETVKRNAQAEERKKKGSQVDMKSYELLVIAFESGEVKFVDAASYRTPSMQLLPTDASNADIVKFCPIYTEMKRGGTGVGRKSIDNLLGILVLTNE</sequence>
<dbReference type="SUPFAM" id="SSF57933">
    <property type="entry name" value="TAZ domain"/>
    <property type="match status" value="1"/>
</dbReference>
<feature type="non-terminal residue" evidence="1">
    <location>
        <position position="392"/>
    </location>
</feature>
<dbReference type="EMBL" id="BTSY01000005">
    <property type="protein sequence ID" value="GMT29588.1"/>
    <property type="molecule type" value="Genomic_DNA"/>
</dbReference>
<keyword evidence="2" id="KW-1185">Reference proteome</keyword>
<reference evidence="1" key="1">
    <citation type="submission" date="2023-10" db="EMBL/GenBank/DDBJ databases">
        <title>Genome assembly of Pristionchus species.</title>
        <authorList>
            <person name="Yoshida K."/>
            <person name="Sommer R.J."/>
        </authorList>
    </citation>
    <scope>NUCLEOTIDE SEQUENCE</scope>
    <source>
        <strain evidence="1">RS5133</strain>
    </source>
</reference>
<evidence type="ECO:0000313" key="2">
    <source>
        <dbReference type="Proteomes" id="UP001432322"/>
    </source>
</evidence>